<feature type="domain" description="UBA" evidence="6">
    <location>
        <begin position="305"/>
        <end position="347"/>
    </location>
</feature>
<feature type="region of interest" description="Disordered" evidence="5">
    <location>
        <begin position="346"/>
        <end position="438"/>
    </location>
</feature>
<organism evidence="7 8">
    <name type="scientific">Laetiporus sulphureus 93-53</name>
    <dbReference type="NCBI Taxonomy" id="1314785"/>
    <lineage>
        <taxon>Eukaryota</taxon>
        <taxon>Fungi</taxon>
        <taxon>Dikarya</taxon>
        <taxon>Basidiomycota</taxon>
        <taxon>Agaricomycotina</taxon>
        <taxon>Agaricomycetes</taxon>
        <taxon>Polyporales</taxon>
        <taxon>Laetiporus</taxon>
    </lineage>
</organism>
<dbReference type="PANTHER" id="PTHR45984:SF1">
    <property type="entry name" value="SPAG1 AXONEMAL DYNEIN ASSEMBLY FACTOR"/>
    <property type="match status" value="1"/>
</dbReference>
<dbReference type="RefSeq" id="XP_040764196.1">
    <property type="nucleotide sequence ID" value="XM_040901465.1"/>
</dbReference>
<dbReference type="OrthoDB" id="1717591at2759"/>
<dbReference type="EMBL" id="KV427624">
    <property type="protein sequence ID" value="KZT06456.1"/>
    <property type="molecule type" value="Genomic_DNA"/>
</dbReference>
<dbReference type="PROSITE" id="PS50030">
    <property type="entry name" value="UBA"/>
    <property type="match status" value="1"/>
</dbReference>
<proteinExistence type="predicted"/>
<dbReference type="GO" id="GO:0005739">
    <property type="term" value="C:mitochondrion"/>
    <property type="evidence" value="ECO:0007669"/>
    <property type="project" value="TreeGrafter"/>
</dbReference>
<evidence type="ECO:0000256" key="1">
    <source>
        <dbReference type="ARBA" id="ARBA00004496"/>
    </source>
</evidence>
<dbReference type="FunFam" id="1.10.287.110:FF:000002">
    <property type="entry name" value="putative tyrosine-protein phosphatase auxilin isoform X2"/>
    <property type="match status" value="1"/>
</dbReference>
<protein>
    <recommendedName>
        <fullName evidence="6">UBA domain-containing protein</fullName>
    </recommendedName>
</protein>
<evidence type="ECO:0000256" key="2">
    <source>
        <dbReference type="ARBA" id="ARBA00022490"/>
    </source>
</evidence>
<evidence type="ECO:0000256" key="5">
    <source>
        <dbReference type="SAM" id="MobiDB-lite"/>
    </source>
</evidence>
<gene>
    <name evidence="7" type="ORF">LAESUDRAFT_179031</name>
</gene>
<dbReference type="Proteomes" id="UP000076871">
    <property type="component" value="Unassembled WGS sequence"/>
</dbReference>
<feature type="compositionally biased region" description="Low complexity" evidence="5">
    <location>
        <begin position="177"/>
        <end position="186"/>
    </location>
</feature>
<dbReference type="GeneID" id="63818497"/>
<feature type="compositionally biased region" description="Low complexity" evidence="5">
    <location>
        <begin position="774"/>
        <end position="792"/>
    </location>
</feature>
<dbReference type="SUPFAM" id="SSF48452">
    <property type="entry name" value="TPR-like"/>
    <property type="match status" value="1"/>
</dbReference>
<dbReference type="Gene3D" id="1.10.8.10">
    <property type="entry name" value="DNA helicase RuvA subunit, C-terminal domain"/>
    <property type="match status" value="1"/>
</dbReference>
<name>A0A165E8G1_9APHY</name>
<feature type="compositionally biased region" description="Polar residues" evidence="5">
    <location>
        <begin position="278"/>
        <end position="298"/>
    </location>
</feature>
<dbReference type="SUPFAM" id="SSF46934">
    <property type="entry name" value="UBA-like"/>
    <property type="match status" value="1"/>
</dbReference>
<feature type="compositionally biased region" description="Basic and acidic residues" evidence="5">
    <location>
        <begin position="513"/>
        <end position="523"/>
    </location>
</feature>
<dbReference type="FunCoup" id="A0A165E8G1">
    <property type="interactions" value="68"/>
</dbReference>
<evidence type="ECO:0000256" key="4">
    <source>
        <dbReference type="ARBA" id="ARBA00022803"/>
    </source>
</evidence>
<comment type="subcellular location">
    <subcellularLocation>
        <location evidence="1">Cytoplasm</location>
    </subcellularLocation>
</comment>
<dbReference type="InterPro" id="IPR009060">
    <property type="entry name" value="UBA-like_sf"/>
</dbReference>
<evidence type="ECO:0000259" key="6">
    <source>
        <dbReference type="PROSITE" id="PS50030"/>
    </source>
</evidence>
<dbReference type="InterPro" id="IPR051982">
    <property type="entry name" value="CiliaryAsmbly_MitoImport"/>
</dbReference>
<dbReference type="GO" id="GO:0031072">
    <property type="term" value="F:heat shock protein binding"/>
    <property type="evidence" value="ECO:0007669"/>
    <property type="project" value="TreeGrafter"/>
</dbReference>
<keyword evidence="3" id="KW-0677">Repeat</keyword>
<evidence type="ECO:0000313" key="8">
    <source>
        <dbReference type="Proteomes" id="UP000076871"/>
    </source>
</evidence>
<feature type="compositionally biased region" description="Low complexity" evidence="5">
    <location>
        <begin position="131"/>
        <end position="141"/>
    </location>
</feature>
<feature type="compositionally biased region" description="Acidic residues" evidence="5">
    <location>
        <begin position="257"/>
        <end position="269"/>
    </location>
</feature>
<feature type="compositionally biased region" description="Polar residues" evidence="5">
    <location>
        <begin position="150"/>
        <end position="167"/>
    </location>
</feature>
<dbReference type="Gene3D" id="1.25.40.10">
    <property type="entry name" value="Tetratricopeptide repeat domain"/>
    <property type="match status" value="1"/>
</dbReference>
<feature type="compositionally biased region" description="Polar residues" evidence="5">
    <location>
        <begin position="48"/>
        <end position="57"/>
    </location>
</feature>
<dbReference type="InterPro" id="IPR036869">
    <property type="entry name" value="J_dom_sf"/>
</dbReference>
<accession>A0A165E8G1</accession>
<dbReference type="Gene3D" id="1.10.287.110">
    <property type="entry name" value="DnaJ domain"/>
    <property type="match status" value="1"/>
</dbReference>
<feature type="compositionally biased region" description="Basic and acidic residues" evidence="5">
    <location>
        <begin position="120"/>
        <end position="130"/>
    </location>
</feature>
<feature type="compositionally biased region" description="Polar residues" evidence="5">
    <location>
        <begin position="225"/>
        <end position="234"/>
    </location>
</feature>
<dbReference type="AlphaFoldDB" id="A0A165E8G1"/>
<evidence type="ECO:0000256" key="3">
    <source>
        <dbReference type="ARBA" id="ARBA00022737"/>
    </source>
</evidence>
<feature type="compositionally biased region" description="Polar residues" evidence="5">
    <location>
        <begin position="1"/>
        <end position="14"/>
    </location>
</feature>
<dbReference type="STRING" id="1314785.A0A165E8G1"/>
<dbReference type="PANTHER" id="PTHR45984">
    <property type="entry name" value="RNA (RNA) POLYMERASE II ASSOCIATED PROTEIN HOMOLOG"/>
    <property type="match status" value="1"/>
</dbReference>
<evidence type="ECO:0000313" key="7">
    <source>
        <dbReference type="EMBL" id="KZT06456.1"/>
    </source>
</evidence>
<feature type="region of interest" description="Disordered" evidence="5">
    <location>
        <begin position="495"/>
        <end position="545"/>
    </location>
</feature>
<feature type="region of interest" description="Disordered" evidence="5">
    <location>
        <begin position="1"/>
        <end position="309"/>
    </location>
</feature>
<reference evidence="7 8" key="1">
    <citation type="journal article" date="2016" name="Mol. Biol. Evol.">
        <title>Comparative Genomics of Early-Diverging Mushroom-Forming Fungi Provides Insights into the Origins of Lignocellulose Decay Capabilities.</title>
        <authorList>
            <person name="Nagy L.G."/>
            <person name="Riley R."/>
            <person name="Tritt A."/>
            <person name="Adam C."/>
            <person name="Daum C."/>
            <person name="Floudas D."/>
            <person name="Sun H."/>
            <person name="Yadav J.S."/>
            <person name="Pangilinan J."/>
            <person name="Larsson K.H."/>
            <person name="Matsuura K."/>
            <person name="Barry K."/>
            <person name="Labutti K."/>
            <person name="Kuo R."/>
            <person name="Ohm R.A."/>
            <person name="Bhattacharya S.S."/>
            <person name="Shirouzu T."/>
            <person name="Yoshinaga Y."/>
            <person name="Martin F.M."/>
            <person name="Grigoriev I.V."/>
            <person name="Hibbett D.S."/>
        </authorList>
    </citation>
    <scope>NUCLEOTIDE SEQUENCE [LARGE SCALE GENOMIC DNA]</scope>
    <source>
        <strain evidence="7 8">93-53</strain>
    </source>
</reference>
<sequence>MSDSFAELWNSTGASKPAEPPRKLGSLAGASPVTAKPQHDAFTMLASAGSTRSNTPMATGGSMKSSLSLRANVSSSSLSAKPVQKAASAGNDAFSGLFRDALPPGSNADNTKMTIAERAAQAERERREQLQRQQLVAKQQATAWAGLDSLGNSSSARPASALTPTQSKGDDWAFDLAPSTSSAPSKPAAPPQDNWGLEEFVSQPASPKPTPLQQSQSLLDLDEFTSPSAVQASRHSPEPLRSNTPGDFDFGEREDGLLDDTSDTEDDILGELGKPVTERSQPSRPASITASAQSSKSGPPSRAVSPPPHILGQIVEMGFSIQQARIALAATDTGLDVQAALETLLSNGAGSETPPPDRPSQGRQTAQREPGYDRYYSSDEDHQSPTSATPVRGPTRSRTQPRNGAPPSRTREPSNRADASPSGGPSEAQRNIQEQADKLLAQASEIGISMFNRANAFWKEGKEKALRAYEERAAVARTEAAASRSRRPRWMQEVADGAEHEEGWANGASAGFEDSHEHGEEVLPPKPKTRTRRSPPREQEPQMSRAAAFKAGNLISDEMTAVYSSPFRRKTPARSQVATPTEPVASSSVSIFTAPAPPRTPSPIPLITRKTVPASPAAIAASAKHKAAGTEMFKLGRYAEAETLYSRAIAALPAAHLLLVPLYNNRALARNKIGDYAGAIEDCSAVVEIVGMGYRPERERRVEREEEGAGVDLGEGLVKALWRRAEAYEGRERWEEARKDWEAVAGVEFAGKVRVEAVKGVGRCKKMLAANANGDAHAPASTGTAGSSASRSNPKPAPHFAKPPRVSVPTEALNRVREANRVAEAEDQARLDLKDVVDARLVAWKNGKESNIRALIASLDMVLWPELEWQKVGMHELVTPAQVKVRYTKAIAKLHPDKLNVNNTTLEQRMIANGVFGSLNDAWNAFKQ</sequence>
<dbReference type="InParanoid" id="A0A165E8G1"/>
<dbReference type="InterPro" id="IPR019734">
    <property type="entry name" value="TPR_rpt"/>
</dbReference>
<dbReference type="InterPro" id="IPR015940">
    <property type="entry name" value="UBA"/>
</dbReference>
<dbReference type="GO" id="GO:0005829">
    <property type="term" value="C:cytosol"/>
    <property type="evidence" value="ECO:0007669"/>
    <property type="project" value="TreeGrafter"/>
</dbReference>
<feature type="compositionally biased region" description="Basic and acidic residues" evidence="5">
    <location>
        <begin position="370"/>
        <end position="383"/>
    </location>
</feature>
<dbReference type="SUPFAM" id="SSF46565">
    <property type="entry name" value="Chaperone J-domain"/>
    <property type="match status" value="1"/>
</dbReference>
<dbReference type="SMART" id="SM00028">
    <property type="entry name" value="TPR"/>
    <property type="match status" value="4"/>
</dbReference>
<feature type="region of interest" description="Disordered" evidence="5">
    <location>
        <begin position="774"/>
        <end position="807"/>
    </location>
</feature>
<keyword evidence="8" id="KW-1185">Reference proteome</keyword>
<keyword evidence="2" id="KW-0963">Cytoplasm</keyword>
<keyword evidence="4" id="KW-0802">TPR repeat</keyword>
<dbReference type="GO" id="GO:0006626">
    <property type="term" value="P:protein targeting to mitochondrion"/>
    <property type="evidence" value="ECO:0007669"/>
    <property type="project" value="TreeGrafter"/>
</dbReference>
<dbReference type="InterPro" id="IPR011990">
    <property type="entry name" value="TPR-like_helical_dom_sf"/>
</dbReference>
<feature type="compositionally biased region" description="Low complexity" evidence="5">
    <location>
        <begin position="65"/>
        <end position="79"/>
    </location>
</feature>